<dbReference type="GO" id="GO:0031640">
    <property type="term" value="P:killing of cells of another organism"/>
    <property type="evidence" value="ECO:0007669"/>
    <property type="project" value="UniProtKB-KW"/>
</dbReference>
<evidence type="ECO:0000256" key="10">
    <source>
        <dbReference type="ARBA" id="ARBA00023157"/>
    </source>
</evidence>
<reference evidence="17" key="1">
    <citation type="submission" date="2025-08" db="UniProtKB">
        <authorList>
            <consortium name="Ensembl"/>
        </authorList>
    </citation>
    <scope>IDENTIFICATION</scope>
</reference>
<evidence type="ECO:0000256" key="6">
    <source>
        <dbReference type="ARBA" id="ARBA00022692"/>
    </source>
</evidence>
<comment type="function">
    <text evidence="13">Component of the membrane attack complex (MAC), a multiprotein complex activated by the complement cascade, which inserts into a target cell membrane and forms a pore, leading to target cell membrane rupture and cell lysis. The MAC is initiated by proteolytic cleavage of C5 into complement C5b in response to the classical, alternative, lectin and GZMK complement pathways. The complement pathways consist in a cascade of proteins that leads to phagocytosis and breakdown of pathogens and signaling that strengthens the adaptive immune system. C7 serves as a membrane anchor. During MAC assembly, associates with C5b and C6 to form the C5b-7 complex, a key lipophilic precursor of the MAC complex, which associates with the outer leaflet and reduces the energy for membrane bending.</text>
</comment>
<dbReference type="InterPro" id="IPR003884">
    <property type="entry name" value="FacI_MAC"/>
</dbReference>
<evidence type="ECO:0000256" key="9">
    <source>
        <dbReference type="ARBA" id="ARBA00023136"/>
    </source>
</evidence>
<feature type="domain" description="Sushi" evidence="16">
    <location>
        <begin position="361"/>
        <end position="422"/>
    </location>
</feature>
<dbReference type="SMART" id="SM00032">
    <property type="entry name" value="CCP"/>
    <property type="match status" value="2"/>
</dbReference>
<dbReference type="InterPro" id="IPR035976">
    <property type="entry name" value="Sushi/SCR/CCP_sf"/>
</dbReference>
<reference evidence="17" key="2">
    <citation type="submission" date="2025-09" db="UniProtKB">
        <authorList>
            <consortium name="Ensembl"/>
        </authorList>
    </citation>
    <scope>IDENTIFICATION</scope>
</reference>
<keyword evidence="7" id="KW-0677">Repeat</keyword>
<evidence type="ECO:0000256" key="11">
    <source>
        <dbReference type="ARBA" id="ARBA00023180"/>
    </source>
</evidence>
<keyword evidence="18" id="KW-1185">Reference proteome</keyword>
<dbReference type="Proteomes" id="UP000261420">
    <property type="component" value="Unplaced"/>
</dbReference>
<dbReference type="InterPro" id="IPR048831">
    <property type="entry name" value="C8A_B_C6_EGF-like"/>
</dbReference>
<dbReference type="Ensembl" id="ENSSDUT00000016976.1">
    <property type="protein sequence ID" value="ENSSDUP00000016670.1"/>
    <property type="gene ID" value="ENSSDUG00000012131.1"/>
</dbReference>
<dbReference type="Pfam" id="PF21330">
    <property type="entry name" value="Kazal_C7"/>
    <property type="match status" value="1"/>
</dbReference>
<dbReference type="SMART" id="SM00209">
    <property type="entry name" value="TSP1"/>
    <property type="match status" value="1"/>
</dbReference>
<dbReference type="GO" id="GO:0005579">
    <property type="term" value="C:membrane attack complex"/>
    <property type="evidence" value="ECO:0007669"/>
    <property type="project" value="InterPro"/>
</dbReference>
<dbReference type="SUPFAM" id="SSF82895">
    <property type="entry name" value="TSP-1 type 1 repeat"/>
    <property type="match status" value="1"/>
</dbReference>
<evidence type="ECO:0000256" key="7">
    <source>
        <dbReference type="ARBA" id="ARBA00022737"/>
    </source>
</evidence>
<dbReference type="SUPFAM" id="SSF57535">
    <property type="entry name" value="Complement control module/SCR domain"/>
    <property type="match status" value="2"/>
</dbReference>
<evidence type="ECO:0000256" key="2">
    <source>
        <dbReference type="ARBA" id="ARBA00004613"/>
    </source>
</evidence>
<dbReference type="GO" id="GO:0006956">
    <property type="term" value="P:complement activation"/>
    <property type="evidence" value="ECO:0007669"/>
    <property type="project" value="TreeGrafter"/>
</dbReference>
<dbReference type="GO" id="GO:0005576">
    <property type="term" value="C:extracellular region"/>
    <property type="evidence" value="ECO:0007669"/>
    <property type="project" value="UniProtKB-SubCell"/>
</dbReference>
<proteinExistence type="predicted"/>
<evidence type="ECO:0000256" key="12">
    <source>
        <dbReference type="ARBA" id="ARBA00073222"/>
    </source>
</evidence>
<dbReference type="FunFam" id="2.20.100.10:FF:000002">
    <property type="entry name" value="Unc-5 netrin receptor C"/>
    <property type="match status" value="1"/>
</dbReference>
<dbReference type="InterPro" id="IPR040729">
    <property type="entry name" value="Kazal_3"/>
</dbReference>
<name>A0A3B4UG43_SERDU</name>
<protein>
    <recommendedName>
        <fullName evidence="12">Complement component C7</fullName>
    </recommendedName>
</protein>
<comment type="caution">
    <text evidence="15">Lacks conserved residue(s) required for the propagation of feature annotation.</text>
</comment>
<evidence type="ECO:0000313" key="18">
    <source>
        <dbReference type="Proteomes" id="UP000261420"/>
    </source>
</evidence>
<dbReference type="GeneTree" id="ENSGT00940000156804"/>
<evidence type="ECO:0000313" key="17">
    <source>
        <dbReference type="Ensembl" id="ENSSDUP00000016670.1"/>
    </source>
</evidence>
<dbReference type="CDD" id="cd00033">
    <property type="entry name" value="CCP"/>
    <property type="match status" value="2"/>
</dbReference>
<keyword evidence="4" id="KW-0964">Secreted</keyword>
<dbReference type="PANTHER" id="PTHR45742">
    <property type="entry name" value="COMPLEMENT COMPONENT C6"/>
    <property type="match status" value="1"/>
</dbReference>
<dbReference type="Gene3D" id="2.10.70.10">
    <property type="entry name" value="Complement Module, domain 1"/>
    <property type="match status" value="2"/>
</dbReference>
<dbReference type="Pfam" id="PF18434">
    <property type="entry name" value="Kazal_3"/>
    <property type="match status" value="1"/>
</dbReference>
<dbReference type="PRINTS" id="PR00764">
    <property type="entry name" value="COMPLEMENTC9"/>
</dbReference>
<dbReference type="Pfam" id="PF00084">
    <property type="entry name" value="Sushi"/>
    <property type="match status" value="2"/>
</dbReference>
<dbReference type="InterPro" id="IPR036383">
    <property type="entry name" value="TSP1_rpt_sf"/>
</dbReference>
<keyword evidence="9" id="KW-0472">Membrane</keyword>
<dbReference type="InterPro" id="IPR048825">
    <property type="entry name" value="C7_KAZAL"/>
</dbReference>
<evidence type="ECO:0000256" key="4">
    <source>
        <dbReference type="ARBA" id="ARBA00022525"/>
    </source>
</evidence>
<evidence type="ECO:0000259" key="16">
    <source>
        <dbReference type="PROSITE" id="PS50923"/>
    </source>
</evidence>
<dbReference type="InterPro" id="IPR020864">
    <property type="entry name" value="MACPF"/>
</dbReference>
<dbReference type="Pfam" id="PF21195">
    <property type="entry name" value="EGF_C8A_B_C6"/>
    <property type="match status" value="1"/>
</dbReference>
<dbReference type="InterPro" id="IPR000742">
    <property type="entry name" value="EGF"/>
</dbReference>
<dbReference type="PROSITE" id="PS00022">
    <property type="entry name" value="EGF_1"/>
    <property type="match status" value="1"/>
</dbReference>
<accession>A0A3B4UG43</accession>
<keyword evidence="5 15" id="KW-0768">Sushi</keyword>
<dbReference type="InterPro" id="IPR000884">
    <property type="entry name" value="TSP1_rpt"/>
</dbReference>
<keyword evidence="8" id="KW-0204">Cytolysis</keyword>
<dbReference type="PRINTS" id="PR01705">
    <property type="entry name" value="TSP1REPEAT"/>
</dbReference>
<dbReference type="AlphaFoldDB" id="A0A3B4UG43"/>
<dbReference type="InterPro" id="IPR001862">
    <property type="entry name" value="MAC_perforin"/>
</dbReference>
<comment type="subcellular location">
    <subcellularLocation>
        <location evidence="2">Secreted</location>
    </subcellularLocation>
    <subcellularLocation>
        <location evidence="1">Target cell membrane</location>
        <topology evidence="1">Multi-pass membrane protein</topology>
    </subcellularLocation>
</comment>
<evidence type="ECO:0000256" key="8">
    <source>
        <dbReference type="ARBA" id="ARBA00022852"/>
    </source>
</evidence>
<dbReference type="PANTHER" id="PTHR45742:SF2">
    <property type="entry name" value="COMPLEMENT COMPONENT C7"/>
    <property type="match status" value="1"/>
</dbReference>
<keyword evidence="3" id="KW-1134">Transmembrane beta strand</keyword>
<keyword evidence="6" id="KW-0812">Transmembrane</keyword>
<dbReference type="PROSITE" id="PS50923">
    <property type="entry name" value="SUSHI"/>
    <property type="match status" value="1"/>
</dbReference>
<evidence type="ECO:0000256" key="13">
    <source>
        <dbReference type="ARBA" id="ARBA00093281"/>
    </source>
</evidence>
<dbReference type="SMART" id="SM00057">
    <property type="entry name" value="FIMAC"/>
    <property type="match status" value="2"/>
</dbReference>
<dbReference type="Gene3D" id="2.20.100.10">
    <property type="entry name" value="Thrombospondin type-1 (TSP1) repeat"/>
    <property type="match status" value="1"/>
</dbReference>
<keyword evidence="10" id="KW-1015">Disulfide bond</keyword>
<evidence type="ECO:0000256" key="5">
    <source>
        <dbReference type="ARBA" id="ARBA00022659"/>
    </source>
</evidence>
<evidence type="ECO:0000256" key="15">
    <source>
        <dbReference type="PROSITE-ProRule" id="PRU00302"/>
    </source>
</evidence>
<keyword evidence="11" id="KW-0325">Glycoprotein</keyword>
<evidence type="ECO:0000256" key="3">
    <source>
        <dbReference type="ARBA" id="ARBA00022452"/>
    </source>
</evidence>
<dbReference type="InterPro" id="IPR000436">
    <property type="entry name" value="Sushi_SCR_CCP_dom"/>
</dbReference>
<evidence type="ECO:0000256" key="14">
    <source>
        <dbReference type="ARBA" id="ARBA00093478"/>
    </source>
</evidence>
<evidence type="ECO:0000256" key="1">
    <source>
        <dbReference type="ARBA" id="ARBA00004276"/>
    </source>
</evidence>
<sequence>MVFSNVFLSNILHKIVCFSPFTNCNKHGIHLKMNINIFSYIFRKENASYFRKYILDNFFNAIWHHFFHTFYEFSNQHWIPFIWIFYNVQYVNETVATVVGGNCVSRHNEKPNVRVEGGDPQYGISLEAMRPYDQNRNQELYSNWADSIRSFPKVTKKKLRPLSELVKEVQCAGVKRLYLRRAIEQYLAESDPCHCRPCSNNGLAFMDGNECKCICKPGTEGLACERGTEEEGQPGVIHGSWSCWSAWSLCSGGQRSRSRSCSNPIPQNGGQACIGEPTETSECEDQDLQHLKTMEPQCFDRTLPARQNCGTPPALINGYILDPKDIYLVGSRIQYTCTEGYHFVGLNTLECTFNIHHIEFSRCRIESLANDVIASPLKQAYSIGETVTLSCPEGRQLQGEATIICDSSLNFSPNPADVKCNPEHIPTQCKLWEKASRGKCVCKLPYECGSSLELCATAAEGSRKSSLLTVCKVHALQCVGKQFTAAEDSNCNWPQRNTAGCTNCHMWETCDGRDCRCKDSALCLTPGFNVCVRIGEDATAATQTMSECEAGLRRCKGEKVSVFSIQPCTS</sequence>
<dbReference type="Pfam" id="PF01823">
    <property type="entry name" value="MACPF"/>
    <property type="match status" value="1"/>
</dbReference>
<dbReference type="Gene3D" id="3.30.60.30">
    <property type="match status" value="2"/>
</dbReference>
<organism evidence="17 18">
    <name type="scientific">Seriola dumerili</name>
    <name type="common">Greater amberjack</name>
    <name type="synonym">Caranx dumerili</name>
    <dbReference type="NCBI Taxonomy" id="41447"/>
    <lineage>
        <taxon>Eukaryota</taxon>
        <taxon>Metazoa</taxon>
        <taxon>Chordata</taxon>
        <taxon>Craniata</taxon>
        <taxon>Vertebrata</taxon>
        <taxon>Euteleostomi</taxon>
        <taxon>Actinopterygii</taxon>
        <taxon>Neopterygii</taxon>
        <taxon>Teleostei</taxon>
        <taxon>Neoteleostei</taxon>
        <taxon>Acanthomorphata</taxon>
        <taxon>Carangaria</taxon>
        <taxon>Carangiformes</taxon>
        <taxon>Carangidae</taxon>
        <taxon>Seriola</taxon>
    </lineage>
</organism>
<dbReference type="PROSITE" id="PS50092">
    <property type="entry name" value="TSP1"/>
    <property type="match status" value="1"/>
</dbReference>
<comment type="subunit">
    <text evidence="14">Monomer or dimer; as a C5b-7 complex it can also form multimeric rosettes. Component of the membrane attack complex (MAC), composed of complement C5b, C6, C7, C8A, C8B, C8G and multiple copies of the pore-forming subunit C9.</text>
</comment>